<name>A0A804I4Q6_MUSAM</name>
<accession>A0A804I4Q6</accession>
<evidence type="ECO:0000256" key="1">
    <source>
        <dbReference type="PROSITE-ProRule" id="PRU00023"/>
    </source>
</evidence>
<dbReference type="InterPro" id="IPR036770">
    <property type="entry name" value="Ankyrin_rpt-contain_sf"/>
</dbReference>
<dbReference type="PANTHER" id="PTHR24177:SF463">
    <property type="entry name" value="OS09G0331600 PROTEIN"/>
    <property type="match status" value="1"/>
</dbReference>
<dbReference type="EnsemblPlants" id="Ma02_t19970.1">
    <property type="protein sequence ID" value="Ma02_p19970.1"/>
    <property type="gene ID" value="Ma02_g19970"/>
</dbReference>
<keyword evidence="6" id="KW-1185">Reference proteome</keyword>
<feature type="transmembrane region" description="Helical" evidence="3">
    <location>
        <begin position="550"/>
        <end position="571"/>
    </location>
</feature>
<protein>
    <recommendedName>
        <fullName evidence="4">PGG domain-containing protein</fullName>
    </recommendedName>
</protein>
<feature type="domain" description="PGG" evidence="4">
    <location>
        <begin position="510"/>
        <end position="610"/>
    </location>
</feature>
<dbReference type="GO" id="GO:0016020">
    <property type="term" value="C:membrane"/>
    <property type="evidence" value="ECO:0000318"/>
    <property type="project" value="GO_Central"/>
</dbReference>
<feature type="repeat" description="ANK" evidence="1">
    <location>
        <begin position="102"/>
        <end position="122"/>
    </location>
</feature>
<dbReference type="PROSITE" id="PS50088">
    <property type="entry name" value="ANK_REPEAT"/>
    <property type="match status" value="1"/>
</dbReference>
<dbReference type="SMART" id="SM00248">
    <property type="entry name" value="ANK"/>
    <property type="match status" value="4"/>
</dbReference>
<evidence type="ECO:0000256" key="2">
    <source>
        <dbReference type="SAM" id="MobiDB-lite"/>
    </source>
</evidence>
<keyword evidence="3" id="KW-0472">Membrane</keyword>
<feature type="compositionally biased region" description="Low complexity" evidence="2">
    <location>
        <begin position="280"/>
        <end position="291"/>
    </location>
</feature>
<dbReference type="Gene3D" id="1.25.40.20">
    <property type="entry name" value="Ankyrin repeat-containing domain"/>
    <property type="match status" value="2"/>
</dbReference>
<evidence type="ECO:0000313" key="5">
    <source>
        <dbReference type="EnsemblPlants" id="Ma02_p19970.1"/>
    </source>
</evidence>
<dbReference type="AlphaFoldDB" id="A0A804I4Q6"/>
<evidence type="ECO:0000259" key="4">
    <source>
        <dbReference type="Pfam" id="PF13962"/>
    </source>
</evidence>
<dbReference type="InterPro" id="IPR026961">
    <property type="entry name" value="PGG_dom"/>
</dbReference>
<feature type="compositionally biased region" description="Gly residues" evidence="2">
    <location>
        <begin position="295"/>
        <end position="304"/>
    </location>
</feature>
<feature type="transmembrane region" description="Helical" evidence="3">
    <location>
        <begin position="623"/>
        <end position="643"/>
    </location>
</feature>
<sequence>MDPSGSHSALATDNSDDENRRPSVFDVDHFCTVTSLIQQEKYEDLLPLAMKKDPPLNLMEDPVLNVVIEYKKTDLAKRQIQNMPAEKKPAEKPGPLWYANYHGDTALHVAATVGDLDVAKALNETPLHKAALYGHETMFWDLVEMGSHAPDERREDGATVLHCAIMGSAPALALKIAKTYPPLITSRNDDAVTPMQLTVTIPGTTLIRASVDAARWVHLLLFRILKQLFPMIERLEKQKKTHKETLELIEFLAYYPRHMEFYSKGRRKGKEESLLVGDITSSTTRQSPPSTDAGEGQGVNGGGNRDQDFDRFAEKLFMYMSHKDANHEAVAKELKKSMKESMEEVSGESTIRRWDEPPLILGAQMGLPEFVRTILLVCSQAAAYLDTKGRSVLQVAVMYRREEIVKIIMDMRNILPSWLFSEIEPKTGNTIVHLASRGSPDVAKEAQDEPDAMQLHYDLVWFETVRDMVPKELVYSRNAQTKTAEEMFTESHRAMLKSYKGQLMETGRTCSGLVAAVVFASSFSIPGDKDPATGNPVYFGRPAFKVFSHAYVIGLSCAATSLVLFLSLAMSPYNEQQFHRIIPTKYFFARSSFAMAMLSFLVAFTCNIYLQMYGWQKAKSKDLIPFVLELTVFPVICFLVLFFRGSDFVFGVESTSMIVHIVGICSFMMHVGCTYYGMPPVLVVCGGGSHWTVNNLCVRAATKACGV</sequence>
<dbReference type="PANTHER" id="PTHR24177">
    <property type="entry name" value="CASKIN"/>
    <property type="match status" value="1"/>
</dbReference>
<dbReference type="OMA" id="YASEWAL"/>
<keyword evidence="1" id="KW-0040">ANK repeat</keyword>
<feature type="region of interest" description="Disordered" evidence="2">
    <location>
        <begin position="277"/>
        <end position="306"/>
    </location>
</feature>
<dbReference type="Proteomes" id="UP000012960">
    <property type="component" value="Unplaced"/>
</dbReference>
<keyword evidence="3" id="KW-1133">Transmembrane helix</keyword>
<dbReference type="FunCoup" id="A0A804I4Q6">
    <property type="interactions" value="300"/>
</dbReference>
<evidence type="ECO:0000313" key="6">
    <source>
        <dbReference type="Proteomes" id="UP000012960"/>
    </source>
</evidence>
<dbReference type="Pfam" id="PF13962">
    <property type="entry name" value="PGG"/>
    <property type="match status" value="1"/>
</dbReference>
<dbReference type="Pfam" id="PF00023">
    <property type="entry name" value="Ank"/>
    <property type="match status" value="1"/>
</dbReference>
<keyword evidence="3" id="KW-0812">Transmembrane</keyword>
<dbReference type="PROSITE" id="PS50297">
    <property type="entry name" value="ANK_REP_REGION"/>
    <property type="match status" value="1"/>
</dbReference>
<evidence type="ECO:0000256" key="3">
    <source>
        <dbReference type="SAM" id="Phobius"/>
    </source>
</evidence>
<reference evidence="5" key="1">
    <citation type="submission" date="2021-05" db="UniProtKB">
        <authorList>
            <consortium name="EnsemblPlants"/>
        </authorList>
    </citation>
    <scope>IDENTIFICATION</scope>
    <source>
        <strain evidence="5">subsp. malaccensis</strain>
    </source>
</reference>
<dbReference type="Gramene" id="Ma02_t19970.1">
    <property type="protein sequence ID" value="Ma02_p19970.1"/>
    <property type="gene ID" value="Ma02_g19970"/>
</dbReference>
<feature type="transmembrane region" description="Helical" evidence="3">
    <location>
        <begin position="592"/>
        <end position="611"/>
    </location>
</feature>
<dbReference type="InterPro" id="IPR002110">
    <property type="entry name" value="Ankyrin_rpt"/>
</dbReference>
<organism evidence="5 6">
    <name type="scientific">Musa acuminata subsp. malaccensis</name>
    <name type="common">Wild banana</name>
    <name type="synonym">Musa malaccensis</name>
    <dbReference type="NCBI Taxonomy" id="214687"/>
    <lineage>
        <taxon>Eukaryota</taxon>
        <taxon>Viridiplantae</taxon>
        <taxon>Streptophyta</taxon>
        <taxon>Embryophyta</taxon>
        <taxon>Tracheophyta</taxon>
        <taxon>Spermatophyta</taxon>
        <taxon>Magnoliopsida</taxon>
        <taxon>Liliopsida</taxon>
        <taxon>Zingiberales</taxon>
        <taxon>Musaceae</taxon>
        <taxon>Musa</taxon>
    </lineage>
</organism>
<feature type="region of interest" description="Disordered" evidence="2">
    <location>
        <begin position="1"/>
        <end position="22"/>
    </location>
</feature>
<dbReference type="InParanoid" id="A0A804I4Q6"/>
<feature type="compositionally biased region" description="Polar residues" evidence="2">
    <location>
        <begin position="1"/>
        <end position="13"/>
    </location>
</feature>
<feature type="transmembrane region" description="Helical" evidence="3">
    <location>
        <begin position="655"/>
        <end position="678"/>
    </location>
</feature>
<dbReference type="SUPFAM" id="SSF48403">
    <property type="entry name" value="Ankyrin repeat"/>
    <property type="match status" value="1"/>
</dbReference>
<proteinExistence type="predicted"/>